<keyword evidence="1" id="KW-0472">Membrane</keyword>
<dbReference type="GeneID" id="98317792"/>
<evidence type="ECO:0000256" key="1">
    <source>
        <dbReference type="SAM" id="Phobius"/>
    </source>
</evidence>
<feature type="transmembrane region" description="Helical" evidence="1">
    <location>
        <begin position="61"/>
        <end position="81"/>
    </location>
</feature>
<evidence type="ECO:0000313" key="2">
    <source>
        <dbReference type="EMBL" id="KRM08255.1"/>
    </source>
</evidence>
<keyword evidence="1" id="KW-1133">Transmembrane helix</keyword>
<gene>
    <name evidence="2" type="ORF">FC89_GL001593</name>
</gene>
<evidence type="ECO:0000313" key="3">
    <source>
        <dbReference type="Proteomes" id="UP000051451"/>
    </source>
</evidence>
<dbReference type="Proteomes" id="UP000051451">
    <property type="component" value="Unassembled WGS sequence"/>
</dbReference>
<dbReference type="STRING" id="1423750.FC89_GL001593"/>
<organism evidence="2 3">
    <name type="scientific">Liquorilactobacillus ghanensis DSM 18630</name>
    <dbReference type="NCBI Taxonomy" id="1423750"/>
    <lineage>
        <taxon>Bacteria</taxon>
        <taxon>Bacillati</taxon>
        <taxon>Bacillota</taxon>
        <taxon>Bacilli</taxon>
        <taxon>Lactobacillales</taxon>
        <taxon>Lactobacillaceae</taxon>
        <taxon>Liquorilactobacillus</taxon>
    </lineage>
</organism>
<protein>
    <submittedName>
        <fullName evidence="2">Uncharacterized protein</fullName>
    </submittedName>
</protein>
<sequence length="110" mass="12952">MRLTDTENSIKVETKYLAELYRQLLQQKKAAKKYAAKFWFIFLIAVILIIYYPFISKFHPLLNLLTFLAFAATFAIAFYQLKLTNDLKFQLIKIDAKYFAMTNKHLTGTK</sequence>
<proteinExistence type="predicted"/>
<dbReference type="PATRIC" id="fig|1423750.3.peg.1636"/>
<keyword evidence="1" id="KW-0812">Transmembrane</keyword>
<reference evidence="2 3" key="1">
    <citation type="journal article" date="2015" name="Genome Announc.">
        <title>Expanding the biotechnology potential of lactobacilli through comparative genomics of 213 strains and associated genera.</title>
        <authorList>
            <person name="Sun Z."/>
            <person name="Harris H.M."/>
            <person name="McCann A."/>
            <person name="Guo C."/>
            <person name="Argimon S."/>
            <person name="Zhang W."/>
            <person name="Yang X."/>
            <person name="Jeffery I.B."/>
            <person name="Cooney J.C."/>
            <person name="Kagawa T.F."/>
            <person name="Liu W."/>
            <person name="Song Y."/>
            <person name="Salvetti E."/>
            <person name="Wrobel A."/>
            <person name="Rasinkangas P."/>
            <person name="Parkhill J."/>
            <person name="Rea M.C."/>
            <person name="O'Sullivan O."/>
            <person name="Ritari J."/>
            <person name="Douillard F.P."/>
            <person name="Paul Ross R."/>
            <person name="Yang R."/>
            <person name="Briner A.E."/>
            <person name="Felis G.E."/>
            <person name="de Vos W.M."/>
            <person name="Barrangou R."/>
            <person name="Klaenhammer T.R."/>
            <person name="Caufield P.W."/>
            <person name="Cui Y."/>
            <person name="Zhang H."/>
            <person name="O'Toole P.W."/>
        </authorList>
    </citation>
    <scope>NUCLEOTIDE SEQUENCE [LARGE SCALE GENOMIC DNA]</scope>
    <source>
        <strain evidence="2 3">DSM 18630</strain>
    </source>
</reference>
<dbReference type="AlphaFoldDB" id="A0A0R1VS24"/>
<dbReference type="RefSeq" id="WP_057870539.1">
    <property type="nucleotide sequence ID" value="NZ_AZGB01000001.1"/>
</dbReference>
<dbReference type="OrthoDB" id="9989328at2"/>
<comment type="caution">
    <text evidence="2">The sequence shown here is derived from an EMBL/GenBank/DDBJ whole genome shotgun (WGS) entry which is preliminary data.</text>
</comment>
<keyword evidence="3" id="KW-1185">Reference proteome</keyword>
<dbReference type="EMBL" id="AZGB01000001">
    <property type="protein sequence ID" value="KRM08255.1"/>
    <property type="molecule type" value="Genomic_DNA"/>
</dbReference>
<accession>A0A0R1VS24</accession>
<name>A0A0R1VS24_9LACO</name>
<feature type="transmembrane region" description="Helical" evidence="1">
    <location>
        <begin position="34"/>
        <end position="55"/>
    </location>
</feature>